<evidence type="ECO:0000256" key="1">
    <source>
        <dbReference type="ARBA" id="ARBA00004141"/>
    </source>
</evidence>
<evidence type="ECO:0000256" key="5">
    <source>
        <dbReference type="ARBA" id="ARBA00023065"/>
    </source>
</evidence>
<keyword evidence="6" id="KW-0472">Membrane</keyword>
<keyword evidence="7" id="KW-0675">Receptor</keyword>
<keyword evidence="8" id="KW-0325">Glycoprotein</keyword>
<evidence type="ECO:0000259" key="11">
    <source>
        <dbReference type="SMART" id="SM00918"/>
    </source>
</evidence>
<keyword evidence="2" id="KW-0813">Transport</keyword>
<evidence type="ECO:0000256" key="10">
    <source>
        <dbReference type="ARBA" id="ARBA00023303"/>
    </source>
</evidence>
<dbReference type="EMBL" id="JANEYF010005663">
    <property type="protein sequence ID" value="KAJ8927375.1"/>
    <property type="molecule type" value="Genomic_DNA"/>
</dbReference>
<evidence type="ECO:0000256" key="6">
    <source>
        <dbReference type="ARBA" id="ARBA00023136"/>
    </source>
</evidence>
<evidence type="ECO:0000256" key="9">
    <source>
        <dbReference type="ARBA" id="ARBA00023286"/>
    </source>
</evidence>
<dbReference type="InterPro" id="IPR019594">
    <property type="entry name" value="Glu/Gly-bd"/>
</dbReference>
<dbReference type="SUPFAM" id="SSF53850">
    <property type="entry name" value="Periplasmic binding protein-like II"/>
    <property type="match status" value="1"/>
</dbReference>
<evidence type="ECO:0000256" key="3">
    <source>
        <dbReference type="ARBA" id="ARBA00022692"/>
    </source>
</evidence>
<evidence type="ECO:0000256" key="8">
    <source>
        <dbReference type="ARBA" id="ARBA00023180"/>
    </source>
</evidence>
<dbReference type="Proteomes" id="UP001162156">
    <property type="component" value="Unassembled WGS sequence"/>
</dbReference>
<evidence type="ECO:0000256" key="4">
    <source>
        <dbReference type="ARBA" id="ARBA00022989"/>
    </source>
</evidence>
<name>A0AAV8WM94_9CUCU</name>
<dbReference type="GO" id="GO:0015276">
    <property type="term" value="F:ligand-gated monoatomic ion channel activity"/>
    <property type="evidence" value="ECO:0007669"/>
    <property type="project" value="InterPro"/>
</dbReference>
<keyword evidence="5" id="KW-0406">Ion transport</keyword>
<feature type="non-terminal residue" evidence="12">
    <location>
        <position position="1"/>
    </location>
</feature>
<keyword evidence="4" id="KW-1133">Transmembrane helix</keyword>
<evidence type="ECO:0000313" key="12">
    <source>
        <dbReference type="EMBL" id="KAJ8927375.1"/>
    </source>
</evidence>
<gene>
    <name evidence="12" type="ORF">NQ314_020150</name>
</gene>
<keyword evidence="13" id="KW-1185">Reference proteome</keyword>
<comment type="caution">
    <text evidence="12">The sequence shown here is derived from an EMBL/GenBank/DDBJ whole genome shotgun (WGS) entry which is preliminary data.</text>
</comment>
<evidence type="ECO:0000256" key="7">
    <source>
        <dbReference type="ARBA" id="ARBA00023170"/>
    </source>
</evidence>
<dbReference type="InterPro" id="IPR028082">
    <property type="entry name" value="Peripla_BP_I"/>
</dbReference>
<keyword evidence="10" id="KW-0407">Ion channel</keyword>
<dbReference type="GO" id="GO:0016020">
    <property type="term" value="C:membrane"/>
    <property type="evidence" value="ECO:0007669"/>
    <property type="project" value="UniProtKB-SubCell"/>
</dbReference>
<dbReference type="Pfam" id="PF01094">
    <property type="entry name" value="ANF_receptor"/>
    <property type="match status" value="1"/>
</dbReference>
<feature type="non-terminal residue" evidence="12">
    <location>
        <position position="169"/>
    </location>
</feature>
<protein>
    <recommendedName>
        <fullName evidence="11">Ionotropic glutamate receptor L-glutamate and glycine-binding domain-containing protein</fullName>
    </recommendedName>
</protein>
<dbReference type="AlphaFoldDB" id="A0AAV8WM94"/>
<comment type="subcellular location">
    <subcellularLocation>
        <location evidence="1">Membrane</location>
        <topology evidence="1">Multi-pass membrane protein</topology>
    </subcellularLocation>
</comment>
<dbReference type="SUPFAM" id="SSF53822">
    <property type="entry name" value="Periplasmic binding protein-like I"/>
    <property type="match status" value="1"/>
</dbReference>
<sequence>AVHIFSNALKSLEVNQDSNLNCSNSETWKYGLDIVNKVKSSSYSGLTGDVQFNSDGQRNVFELIIYNLNEGGITQAGAWSTLTGLNIMQFTDESTRENDREYTLKNKRLIVMTTLAEPYAMIKQATHALVGNDRYEGYVIDLIHEISKIEEFSYTFIIREDMKYGFYDI</sequence>
<keyword evidence="9" id="KW-1071">Ligand-gated ion channel</keyword>
<keyword evidence="3" id="KW-0812">Transmembrane</keyword>
<organism evidence="12 13">
    <name type="scientific">Rhamnusium bicolor</name>
    <dbReference type="NCBI Taxonomy" id="1586634"/>
    <lineage>
        <taxon>Eukaryota</taxon>
        <taxon>Metazoa</taxon>
        <taxon>Ecdysozoa</taxon>
        <taxon>Arthropoda</taxon>
        <taxon>Hexapoda</taxon>
        <taxon>Insecta</taxon>
        <taxon>Pterygota</taxon>
        <taxon>Neoptera</taxon>
        <taxon>Endopterygota</taxon>
        <taxon>Coleoptera</taxon>
        <taxon>Polyphaga</taxon>
        <taxon>Cucujiformia</taxon>
        <taxon>Chrysomeloidea</taxon>
        <taxon>Cerambycidae</taxon>
        <taxon>Lepturinae</taxon>
        <taxon>Rhagiini</taxon>
        <taxon>Rhamnusium</taxon>
    </lineage>
</organism>
<feature type="domain" description="Ionotropic glutamate receptor L-glutamate and glycine-binding" evidence="11">
    <location>
        <begin position="118"/>
        <end position="168"/>
    </location>
</feature>
<dbReference type="SMART" id="SM00918">
    <property type="entry name" value="Lig_chan-Glu_bd"/>
    <property type="match status" value="1"/>
</dbReference>
<dbReference type="Pfam" id="PF10613">
    <property type="entry name" value="Lig_chan-Glu_bd"/>
    <property type="match status" value="1"/>
</dbReference>
<evidence type="ECO:0000313" key="13">
    <source>
        <dbReference type="Proteomes" id="UP001162156"/>
    </source>
</evidence>
<proteinExistence type="predicted"/>
<dbReference type="Gene3D" id="3.40.50.2300">
    <property type="match status" value="2"/>
</dbReference>
<reference evidence="12" key="1">
    <citation type="journal article" date="2023" name="Insect Mol. Biol.">
        <title>Genome sequencing provides insights into the evolution of gene families encoding plant cell wall-degrading enzymes in longhorned beetles.</title>
        <authorList>
            <person name="Shin N.R."/>
            <person name="Okamura Y."/>
            <person name="Kirsch R."/>
            <person name="Pauchet Y."/>
        </authorList>
    </citation>
    <scope>NUCLEOTIDE SEQUENCE</scope>
    <source>
        <strain evidence="12">RBIC_L_NR</strain>
    </source>
</reference>
<evidence type="ECO:0000256" key="2">
    <source>
        <dbReference type="ARBA" id="ARBA00022448"/>
    </source>
</evidence>
<accession>A0AAV8WM94</accession>
<dbReference type="Gene3D" id="3.40.190.10">
    <property type="entry name" value="Periplasmic binding protein-like II"/>
    <property type="match status" value="1"/>
</dbReference>
<dbReference type="InterPro" id="IPR001828">
    <property type="entry name" value="ANF_lig-bd_rcpt"/>
</dbReference>